<accession>A0A9E7KAG2</accession>
<dbReference type="OrthoDB" id="1930512at2759"/>
<gene>
    <name evidence="1" type="ORF">MUK42_29686</name>
</gene>
<protein>
    <submittedName>
        <fullName evidence="1">Uncharacterized protein</fullName>
    </submittedName>
</protein>
<organism evidence="1 2">
    <name type="scientific">Musa troglodytarum</name>
    <name type="common">fe'i banana</name>
    <dbReference type="NCBI Taxonomy" id="320322"/>
    <lineage>
        <taxon>Eukaryota</taxon>
        <taxon>Viridiplantae</taxon>
        <taxon>Streptophyta</taxon>
        <taxon>Embryophyta</taxon>
        <taxon>Tracheophyta</taxon>
        <taxon>Spermatophyta</taxon>
        <taxon>Magnoliopsida</taxon>
        <taxon>Liliopsida</taxon>
        <taxon>Zingiberales</taxon>
        <taxon>Musaceae</taxon>
        <taxon>Musa</taxon>
    </lineage>
</organism>
<keyword evidence="2" id="KW-1185">Reference proteome</keyword>
<sequence length="95" mass="10007">GFAFGVDGPPTTRRSLRSCSLVGGGGAEQSLPRLHVVGASGESVPGITVELNSDAALPYHREKCLDMLVRSPLLPFFKCSSPLFCQSSIINAVMT</sequence>
<reference evidence="1" key="1">
    <citation type="submission" date="2022-05" db="EMBL/GenBank/DDBJ databases">
        <title>The Musa troglodytarum L. genome provides insights into the mechanism of non-climacteric behaviour and enrichment of carotenoids.</title>
        <authorList>
            <person name="Wang J."/>
        </authorList>
    </citation>
    <scope>NUCLEOTIDE SEQUENCE</scope>
    <source>
        <tissue evidence="1">Leaf</tissue>
    </source>
</reference>
<evidence type="ECO:0000313" key="1">
    <source>
        <dbReference type="EMBL" id="URE12893.1"/>
    </source>
</evidence>
<feature type="non-terminal residue" evidence="1">
    <location>
        <position position="1"/>
    </location>
</feature>
<dbReference type="EMBL" id="CP097508">
    <property type="protein sequence ID" value="URE12893.1"/>
    <property type="molecule type" value="Genomic_DNA"/>
</dbReference>
<proteinExistence type="predicted"/>
<dbReference type="Proteomes" id="UP001055439">
    <property type="component" value="Chromosome 6"/>
</dbReference>
<name>A0A9E7KAG2_9LILI</name>
<dbReference type="AlphaFoldDB" id="A0A9E7KAG2"/>
<evidence type="ECO:0000313" key="2">
    <source>
        <dbReference type="Proteomes" id="UP001055439"/>
    </source>
</evidence>